<evidence type="ECO:0000313" key="2">
    <source>
        <dbReference type="Proteomes" id="UP000030428"/>
    </source>
</evidence>
<dbReference type="AlphaFoldDB" id="A0A4E0QQG6"/>
<dbReference type="Proteomes" id="UP000030428">
    <property type="component" value="Unassembled WGS sequence"/>
</dbReference>
<evidence type="ECO:0000313" key="1">
    <source>
        <dbReference type="EMBL" id="TGO02958.1"/>
    </source>
</evidence>
<name>A0A4E0QQG6_9GAMM</name>
<reference evidence="1 2" key="1">
    <citation type="journal article" date="2016" name="Front. Microbiol.">
        <title>Single-Cell (Meta-)Genomics of a Dimorphic Candidatus Thiomargarita nelsonii Reveals Genomic Plasticity.</title>
        <authorList>
            <person name="Flood B.E."/>
            <person name="Fliss P."/>
            <person name="Jones D.S."/>
            <person name="Dick G.J."/>
            <person name="Jain S."/>
            <person name="Kaster A.K."/>
            <person name="Winkel M."/>
            <person name="Mussmann M."/>
            <person name="Bailey J."/>
        </authorList>
    </citation>
    <scope>NUCLEOTIDE SEQUENCE [LARGE SCALE GENOMIC DNA]</scope>
    <source>
        <strain evidence="1">Hydrate Ridge</strain>
    </source>
</reference>
<accession>A0A4E0QQG6</accession>
<dbReference type="Gene3D" id="3.40.50.300">
    <property type="entry name" value="P-loop containing nucleotide triphosphate hydrolases"/>
    <property type="match status" value="1"/>
</dbReference>
<protein>
    <submittedName>
        <fullName evidence="1">Uncharacterized protein</fullName>
    </submittedName>
</protein>
<organism evidence="1 2">
    <name type="scientific">Candidatus Thiomargarita nelsonii</name>
    <dbReference type="NCBI Taxonomy" id="1003181"/>
    <lineage>
        <taxon>Bacteria</taxon>
        <taxon>Pseudomonadati</taxon>
        <taxon>Pseudomonadota</taxon>
        <taxon>Gammaproteobacteria</taxon>
        <taxon>Thiotrichales</taxon>
        <taxon>Thiotrichaceae</taxon>
        <taxon>Thiomargarita</taxon>
    </lineage>
</organism>
<dbReference type="InterPro" id="IPR027417">
    <property type="entry name" value="P-loop_NTPase"/>
</dbReference>
<sequence length="128" mass="14577">MPVPENTLNSIIKRQSKHWDNFQNGYPLLQFVLTSTKAIFAHLDVEAWLIERDAKLAKLKELIAHKIRQPTTNKDNKPNRQILIFTAFADTATYLYKALVRSAWINVGCVLCTNKVTYDLSTTLTQGA</sequence>
<dbReference type="EMBL" id="JSZA02000055">
    <property type="protein sequence ID" value="TGO02958.1"/>
    <property type="molecule type" value="Genomic_DNA"/>
</dbReference>
<keyword evidence="2" id="KW-1185">Reference proteome</keyword>
<comment type="caution">
    <text evidence="1">The sequence shown here is derived from an EMBL/GenBank/DDBJ whole genome shotgun (WGS) entry which is preliminary data.</text>
</comment>
<gene>
    <name evidence="1" type="ORF">PN36_15265</name>
</gene>
<proteinExistence type="predicted"/>